<protein>
    <submittedName>
        <fullName evidence="5">LacI family transcriptional regulator</fullName>
    </submittedName>
</protein>
<dbReference type="PANTHER" id="PTHR30146:SF138">
    <property type="entry name" value="TRANSCRIPTIONAL REGULATORY PROTEIN"/>
    <property type="match status" value="1"/>
</dbReference>
<dbReference type="SUPFAM" id="SSF47413">
    <property type="entry name" value="lambda repressor-like DNA-binding domains"/>
    <property type="match status" value="1"/>
</dbReference>
<dbReference type="Pfam" id="PF13377">
    <property type="entry name" value="Peripla_BP_3"/>
    <property type="match status" value="1"/>
</dbReference>
<dbReference type="Proteomes" id="UP000238083">
    <property type="component" value="Unassembled WGS sequence"/>
</dbReference>
<dbReference type="InterPro" id="IPR010982">
    <property type="entry name" value="Lambda_DNA-bd_dom_sf"/>
</dbReference>
<organism evidence="5 6">
    <name type="scientific">Kineococcus rhizosphaerae</name>
    <dbReference type="NCBI Taxonomy" id="559628"/>
    <lineage>
        <taxon>Bacteria</taxon>
        <taxon>Bacillati</taxon>
        <taxon>Actinomycetota</taxon>
        <taxon>Actinomycetes</taxon>
        <taxon>Kineosporiales</taxon>
        <taxon>Kineosporiaceae</taxon>
        <taxon>Kineococcus</taxon>
    </lineage>
</organism>
<sequence>MDRWSSSIGYTGAVNTSGPRPAALADVAAAAGVHPSTASRALGAGTGISARTVERVRAVAAELGYRPDPAASSLRTRRSGLIGVLVPRLTDIVLATIYEGLDATAAEAGYQTFVANTSDDPEVRRRRLAALLDRRVDGLVLGDARLEDDLLPEISARGLPYVLVSRRSRGHLSVTTDDLAGGRLAARHLLQLGHRHVGVVAGQPFSSTGVERTQGFRAEFAAAGHPVPDDLVVRGPYDVPSGHAAALRLLAARPRPTAIFAVNDFNAIGVMGALRETGLQVGRDVAVVGYNDVSIAAELPVPLTTVRSAMVEMGRQGMSRLLARAAGSPVRSLRLRPELVARESSGTHRR</sequence>
<name>A0A2T0R0H2_9ACTN</name>
<dbReference type="Pfam" id="PF00356">
    <property type="entry name" value="LacI"/>
    <property type="match status" value="1"/>
</dbReference>
<evidence type="ECO:0000259" key="4">
    <source>
        <dbReference type="PROSITE" id="PS50932"/>
    </source>
</evidence>
<dbReference type="PROSITE" id="PS50932">
    <property type="entry name" value="HTH_LACI_2"/>
    <property type="match status" value="1"/>
</dbReference>
<proteinExistence type="predicted"/>
<dbReference type="SMART" id="SM00354">
    <property type="entry name" value="HTH_LACI"/>
    <property type="match status" value="1"/>
</dbReference>
<accession>A0A2T0R0H2</accession>
<evidence type="ECO:0000256" key="1">
    <source>
        <dbReference type="ARBA" id="ARBA00023015"/>
    </source>
</evidence>
<evidence type="ECO:0000256" key="2">
    <source>
        <dbReference type="ARBA" id="ARBA00023125"/>
    </source>
</evidence>
<evidence type="ECO:0000256" key="3">
    <source>
        <dbReference type="ARBA" id="ARBA00023163"/>
    </source>
</evidence>
<dbReference type="AlphaFoldDB" id="A0A2T0R0H2"/>
<dbReference type="PANTHER" id="PTHR30146">
    <property type="entry name" value="LACI-RELATED TRANSCRIPTIONAL REPRESSOR"/>
    <property type="match status" value="1"/>
</dbReference>
<keyword evidence="1" id="KW-0805">Transcription regulation</keyword>
<dbReference type="SUPFAM" id="SSF53822">
    <property type="entry name" value="Periplasmic binding protein-like I"/>
    <property type="match status" value="1"/>
</dbReference>
<reference evidence="5 6" key="1">
    <citation type="submission" date="2018-03" db="EMBL/GenBank/DDBJ databases">
        <title>Genomic Encyclopedia of Archaeal and Bacterial Type Strains, Phase II (KMG-II): from individual species to whole genera.</title>
        <authorList>
            <person name="Goeker M."/>
        </authorList>
    </citation>
    <scope>NUCLEOTIDE SEQUENCE [LARGE SCALE GENOMIC DNA]</scope>
    <source>
        <strain evidence="5 6">DSM 19711</strain>
    </source>
</reference>
<keyword evidence="6" id="KW-1185">Reference proteome</keyword>
<comment type="caution">
    <text evidence="5">The sequence shown here is derived from an EMBL/GenBank/DDBJ whole genome shotgun (WGS) entry which is preliminary data.</text>
</comment>
<dbReference type="CDD" id="cd06285">
    <property type="entry name" value="PBP1_LacI-like"/>
    <property type="match status" value="1"/>
</dbReference>
<dbReference type="InterPro" id="IPR046335">
    <property type="entry name" value="LacI/GalR-like_sensor"/>
</dbReference>
<dbReference type="InterPro" id="IPR028082">
    <property type="entry name" value="Peripla_BP_I"/>
</dbReference>
<feature type="domain" description="HTH lacI-type" evidence="4">
    <location>
        <begin position="24"/>
        <end position="76"/>
    </location>
</feature>
<dbReference type="CDD" id="cd01392">
    <property type="entry name" value="HTH_LacI"/>
    <property type="match status" value="1"/>
</dbReference>
<dbReference type="InterPro" id="IPR000843">
    <property type="entry name" value="HTH_LacI"/>
</dbReference>
<keyword evidence="2" id="KW-0238">DNA-binding</keyword>
<dbReference type="Gene3D" id="1.10.260.40">
    <property type="entry name" value="lambda repressor-like DNA-binding domains"/>
    <property type="match status" value="1"/>
</dbReference>
<evidence type="ECO:0000313" key="6">
    <source>
        <dbReference type="Proteomes" id="UP000238083"/>
    </source>
</evidence>
<evidence type="ECO:0000313" key="5">
    <source>
        <dbReference type="EMBL" id="PRY12613.1"/>
    </source>
</evidence>
<dbReference type="Gene3D" id="3.40.50.2300">
    <property type="match status" value="2"/>
</dbReference>
<keyword evidence="3" id="KW-0804">Transcription</keyword>
<gene>
    <name evidence="5" type="ORF">CLV37_110173</name>
</gene>
<dbReference type="GO" id="GO:0003700">
    <property type="term" value="F:DNA-binding transcription factor activity"/>
    <property type="evidence" value="ECO:0007669"/>
    <property type="project" value="TreeGrafter"/>
</dbReference>
<dbReference type="EMBL" id="PVZF01000010">
    <property type="protein sequence ID" value="PRY12613.1"/>
    <property type="molecule type" value="Genomic_DNA"/>
</dbReference>
<dbReference type="GO" id="GO:0000976">
    <property type="term" value="F:transcription cis-regulatory region binding"/>
    <property type="evidence" value="ECO:0007669"/>
    <property type="project" value="TreeGrafter"/>
</dbReference>